<sequence>MTDMTPVAPRRRIRSKEKAAVELVLDDGTNLCGQMFVGLGERVLDCLNDSRPFFPFLAEDGEMLILSKRAVAVCRPVEGKYD</sequence>
<keyword evidence="2" id="KW-1185">Reference proteome</keyword>
<protein>
    <submittedName>
        <fullName evidence="1">Uncharacterized protein</fullName>
    </submittedName>
</protein>
<gene>
    <name evidence="1" type="ORF">C725_2158</name>
</gene>
<dbReference type="AlphaFoldDB" id="M2U364"/>
<evidence type="ECO:0000313" key="1">
    <source>
        <dbReference type="EMBL" id="EMD82437.1"/>
    </source>
</evidence>
<proteinExistence type="predicted"/>
<name>M2U364_9SPHN</name>
<accession>M2U364</accession>
<reference evidence="1 2" key="1">
    <citation type="journal article" date="2013" name="Genome Announc.">
        <title>Draft Genome Sequence of Strain JLT2015T, Belonging to the Family Sphingomonadaceae of the Alphaproteobacteria.</title>
        <authorList>
            <person name="Tang K."/>
            <person name="Liu K."/>
            <person name="Li S."/>
            <person name="Jiao N."/>
        </authorList>
    </citation>
    <scope>NUCLEOTIDE SEQUENCE [LARGE SCALE GENOMIC DNA]</scope>
    <source>
        <strain evidence="1 2">JLT2015</strain>
    </source>
</reference>
<dbReference type="RefSeq" id="WP_008602722.1">
    <property type="nucleotide sequence ID" value="NZ_AMRV01000007.1"/>
</dbReference>
<dbReference type="OrthoDB" id="7353246at2"/>
<evidence type="ECO:0000313" key="2">
    <source>
        <dbReference type="Proteomes" id="UP000011717"/>
    </source>
</evidence>
<organism evidence="1 2">
    <name type="scientific">Pacificimonas flava</name>
    <dbReference type="NCBI Taxonomy" id="1234595"/>
    <lineage>
        <taxon>Bacteria</taxon>
        <taxon>Pseudomonadati</taxon>
        <taxon>Pseudomonadota</taxon>
        <taxon>Alphaproteobacteria</taxon>
        <taxon>Sphingomonadales</taxon>
        <taxon>Sphingosinicellaceae</taxon>
        <taxon>Pacificimonas</taxon>
    </lineage>
</organism>
<dbReference type="Proteomes" id="UP000011717">
    <property type="component" value="Unassembled WGS sequence"/>
</dbReference>
<dbReference type="EMBL" id="AMRV01000007">
    <property type="protein sequence ID" value="EMD82437.1"/>
    <property type="molecule type" value="Genomic_DNA"/>
</dbReference>
<comment type="caution">
    <text evidence="1">The sequence shown here is derived from an EMBL/GenBank/DDBJ whole genome shotgun (WGS) entry which is preliminary data.</text>
</comment>